<dbReference type="KEGG" id="psym:J1N51_07950"/>
<protein>
    <submittedName>
        <fullName evidence="2">Uncharacterized protein</fullName>
    </submittedName>
</protein>
<organism evidence="2 3">
    <name type="scientific">Psychrosphaera ytuae</name>
    <dbReference type="NCBI Taxonomy" id="2820710"/>
    <lineage>
        <taxon>Bacteria</taxon>
        <taxon>Pseudomonadati</taxon>
        <taxon>Pseudomonadota</taxon>
        <taxon>Gammaproteobacteria</taxon>
        <taxon>Alteromonadales</taxon>
        <taxon>Pseudoalteromonadaceae</taxon>
        <taxon>Psychrosphaera</taxon>
    </lineage>
</organism>
<name>A0A975HH45_9GAMM</name>
<evidence type="ECO:0000313" key="3">
    <source>
        <dbReference type="Proteomes" id="UP000682739"/>
    </source>
</evidence>
<gene>
    <name evidence="2" type="ORF">J1N51_07950</name>
</gene>
<keyword evidence="3" id="KW-1185">Reference proteome</keyword>
<dbReference type="AlphaFoldDB" id="A0A975HH45"/>
<keyword evidence="1" id="KW-1133">Transmembrane helix</keyword>
<accession>A0A975HH45</accession>
<keyword evidence="1" id="KW-0472">Membrane</keyword>
<feature type="transmembrane region" description="Helical" evidence="1">
    <location>
        <begin position="6"/>
        <end position="24"/>
    </location>
</feature>
<reference evidence="2" key="1">
    <citation type="submission" date="2021-03" db="EMBL/GenBank/DDBJ databases">
        <title>Description of Psychrosphaera ytuae sp. nov. isolated from deep sea sediment of South China Sea.</title>
        <authorList>
            <person name="Zhang J."/>
            <person name="Xu X.-D."/>
        </authorList>
    </citation>
    <scope>NUCLEOTIDE SEQUENCE</scope>
    <source>
        <strain evidence="2">MTZ26</strain>
    </source>
</reference>
<evidence type="ECO:0000256" key="1">
    <source>
        <dbReference type="SAM" id="Phobius"/>
    </source>
</evidence>
<evidence type="ECO:0000313" key="2">
    <source>
        <dbReference type="EMBL" id="QTH62715.1"/>
    </source>
</evidence>
<sequence>MIDYPIFITLWVIVFLFMYLNRSADVNGPDHIFKEEGDMVYFKDVPIRRIFNLPGKPIEKTDVSKIIYGDGRLQLVTGQHGVVDVWVPKKVFDAVLTRSFELFPVAERVEQN</sequence>
<proteinExistence type="predicted"/>
<dbReference type="EMBL" id="CP072110">
    <property type="protein sequence ID" value="QTH62715.1"/>
    <property type="molecule type" value="Genomic_DNA"/>
</dbReference>
<dbReference type="Proteomes" id="UP000682739">
    <property type="component" value="Chromosome"/>
</dbReference>
<dbReference type="RefSeq" id="WP_208830132.1">
    <property type="nucleotide sequence ID" value="NZ_CP072110.1"/>
</dbReference>
<keyword evidence="1" id="KW-0812">Transmembrane</keyword>